<dbReference type="Proteomes" id="UP001651880">
    <property type="component" value="Unassembled WGS sequence"/>
</dbReference>
<evidence type="ECO:0000313" key="3">
    <source>
        <dbReference type="Proteomes" id="UP001651880"/>
    </source>
</evidence>
<evidence type="ECO:0000256" key="1">
    <source>
        <dbReference type="SAM" id="SignalP"/>
    </source>
</evidence>
<sequence length="147" mass="16840">MKKVFILMTGLILLIFLSSCSNSDKQDFYGTYTFEKVSYLSPLSSSTIDYMNERMAGSKYTIEADLFKIEYTDKTVEINSPNYVKEEIQNDLSPLDDVKYQYTIYSKDGDKTNWRLYASSASMYIASYVDNTADGSEIIMSVFKLSK</sequence>
<protein>
    <recommendedName>
        <fullName evidence="4">Lipoprotein</fullName>
    </recommendedName>
</protein>
<accession>A0ABT1NK73</accession>
<evidence type="ECO:0000313" key="2">
    <source>
        <dbReference type="EMBL" id="MCQ1531643.1"/>
    </source>
</evidence>
<dbReference type="EMBL" id="JAJEKE010000026">
    <property type="protein sequence ID" value="MCQ1531643.1"/>
    <property type="molecule type" value="Genomic_DNA"/>
</dbReference>
<keyword evidence="1" id="KW-0732">Signal</keyword>
<evidence type="ECO:0008006" key="4">
    <source>
        <dbReference type="Google" id="ProtNLM"/>
    </source>
</evidence>
<keyword evidence="3" id="KW-1185">Reference proteome</keyword>
<proteinExistence type="predicted"/>
<dbReference type="RefSeq" id="WP_255229199.1">
    <property type="nucleotide sequence ID" value="NZ_JAJEKE010000026.1"/>
</dbReference>
<gene>
    <name evidence="2" type="ORF">LJD61_19180</name>
</gene>
<comment type="caution">
    <text evidence="2">The sequence shown here is derived from an EMBL/GenBank/DDBJ whole genome shotgun (WGS) entry which is preliminary data.</text>
</comment>
<feature type="signal peptide" evidence="1">
    <location>
        <begin position="1"/>
        <end position="23"/>
    </location>
</feature>
<feature type="chain" id="PRO_5045484475" description="Lipoprotein" evidence="1">
    <location>
        <begin position="24"/>
        <end position="147"/>
    </location>
</feature>
<organism evidence="2 3">
    <name type="scientific">Lutispora saccharofermentans</name>
    <dbReference type="NCBI Taxonomy" id="3024236"/>
    <lineage>
        <taxon>Bacteria</taxon>
        <taxon>Bacillati</taxon>
        <taxon>Bacillota</taxon>
        <taxon>Clostridia</taxon>
        <taxon>Lutisporales</taxon>
        <taxon>Lutisporaceae</taxon>
        <taxon>Lutispora</taxon>
    </lineage>
</organism>
<dbReference type="PROSITE" id="PS51257">
    <property type="entry name" value="PROKAR_LIPOPROTEIN"/>
    <property type="match status" value="1"/>
</dbReference>
<reference evidence="2 3" key="1">
    <citation type="submission" date="2021-10" db="EMBL/GenBank/DDBJ databases">
        <title>Lutispora strain m25 sp. nov., a thermophilic, non-spore-forming bacterium isolated from a lab-scale methanogenic bioreactor digesting anaerobic sludge.</title>
        <authorList>
            <person name="El Houari A."/>
            <person name="Mcdonald J."/>
        </authorList>
    </citation>
    <scope>NUCLEOTIDE SEQUENCE [LARGE SCALE GENOMIC DNA]</scope>
    <source>
        <strain evidence="3">m25</strain>
    </source>
</reference>
<name>A0ABT1NK73_9FIRM</name>